<dbReference type="EMBL" id="HG001769">
    <property type="protein sequence ID" value="CDF36302.1"/>
    <property type="molecule type" value="Genomic_DNA"/>
</dbReference>
<evidence type="ECO:0000313" key="2">
    <source>
        <dbReference type="Proteomes" id="UP000012073"/>
    </source>
</evidence>
<dbReference type="AlphaFoldDB" id="R7QCR6"/>
<protein>
    <submittedName>
        <fullName evidence="1">Uncharacterized protein</fullName>
    </submittedName>
</protein>
<accession>R7QCR6</accession>
<keyword evidence="2" id="KW-1185">Reference proteome</keyword>
<reference evidence="2" key="1">
    <citation type="journal article" date="2013" name="Proc. Natl. Acad. Sci. U.S.A.">
        <title>Genome structure and metabolic features in the red seaweed Chondrus crispus shed light on evolution of the Archaeplastida.</title>
        <authorList>
            <person name="Collen J."/>
            <person name="Porcel B."/>
            <person name="Carre W."/>
            <person name="Ball S.G."/>
            <person name="Chaparro C."/>
            <person name="Tonon T."/>
            <person name="Barbeyron T."/>
            <person name="Michel G."/>
            <person name="Noel B."/>
            <person name="Valentin K."/>
            <person name="Elias M."/>
            <person name="Artiguenave F."/>
            <person name="Arun A."/>
            <person name="Aury J.M."/>
            <person name="Barbosa-Neto J.F."/>
            <person name="Bothwell J.H."/>
            <person name="Bouget F.Y."/>
            <person name="Brillet L."/>
            <person name="Cabello-Hurtado F."/>
            <person name="Capella-Gutierrez S."/>
            <person name="Charrier B."/>
            <person name="Cladiere L."/>
            <person name="Cock J.M."/>
            <person name="Coelho S.M."/>
            <person name="Colleoni C."/>
            <person name="Czjzek M."/>
            <person name="Da Silva C."/>
            <person name="Delage L."/>
            <person name="Denoeud F."/>
            <person name="Deschamps P."/>
            <person name="Dittami S.M."/>
            <person name="Gabaldon T."/>
            <person name="Gachon C.M."/>
            <person name="Groisillier A."/>
            <person name="Herve C."/>
            <person name="Jabbari K."/>
            <person name="Katinka M."/>
            <person name="Kloareg B."/>
            <person name="Kowalczyk N."/>
            <person name="Labadie K."/>
            <person name="Leblanc C."/>
            <person name="Lopez P.J."/>
            <person name="McLachlan D.H."/>
            <person name="Meslet-Cladiere L."/>
            <person name="Moustafa A."/>
            <person name="Nehr Z."/>
            <person name="Nyvall Collen P."/>
            <person name="Panaud O."/>
            <person name="Partensky F."/>
            <person name="Poulain J."/>
            <person name="Rensing S.A."/>
            <person name="Rousvoal S."/>
            <person name="Samson G."/>
            <person name="Symeonidi A."/>
            <person name="Weissenbach J."/>
            <person name="Zambounis A."/>
            <person name="Wincker P."/>
            <person name="Boyen C."/>
        </authorList>
    </citation>
    <scope>NUCLEOTIDE SEQUENCE [LARGE SCALE GENOMIC DNA]</scope>
    <source>
        <strain evidence="2">cv. Stackhouse</strain>
    </source>
</reference>
<dbReference type="KEGG" id="ccp:CHC_T00004664001"/>
<sequence length="136" mass="15012">MIRPLTDLSSNNLFTIPKTFPCLGKSEILHSNQATPSFTAFVPCRGMTLLRLSSPSHAVFVKSLDARRRPAQSAEPLKGSNILSNHSELKTTINTTLVSIAQDGLNTNNLPQKKKSLISPPLVRFRVTRLTPIYQT</sequence>
<evidence type="ECO:0000313" key="1">
    <source>
        <dbReference type="EMBL" id="CDF36302.1"/>
    </source>
</evidence>
<organism evidence="1 2">
    <name type="scientific">Chondrus crispus</name>
    <name type="common">Carrageen Irish moss</name>
    <name type="synonym">Polymorpha crispa</name>
    <dbReference type="NCBI Taxonomy" id="2769"/>
    <lineage>
        <taxon>Eukaryota</taxon>
        <taxon>Rhodophyta</taxon>
        <taxon>Florideophyceae</taxon>
        <taxon>Rhodymeniophycidae</taxon>
        <taxon>Gigartinales</taxon>
        <taxon>Gigartinaceae</taxon>
        <taxon>Chondrus</taxon>
    </lineage>
</organism>
<dbReference type="RefSeq" id="XP_005716121.1">
    <property type="nucleotide sequence ID" value="XM_005716064.1"/>
</dbReference>
<name>R7QCR6_CHOCR</name>
<dbReference type="Gramene" id="CDF36302">
    <property type="protein sequence ID" value="CDF36302"/>
    <property type="gene ID" value="CHC_T00004664001"/>
</dbReference>
<proteinExistence type="predicted"/>
<dbReference type="Proteomes" id="UP000012073">
    <property type="component" value="Unassembled WGS sequence"/>
</dbReference>
<dbReference type="GeneID" id="17323835"/>
<gene>
    <name evidence="1" type="ORF">CHC_T00004664001</name>
</gene>